<dbReference type="Proteomes" id="UP000023152">
    <property type="component" value="Unassembled WGS sequence"/>
</dbReference>
<reference evidence="3 4" key="1">
    <citation type="journal article" date="2013" name="Curr. Biol.">
        <title>The Genome of the Foraminiferan Reticulomyxa filosa.</title>
        <authorList>
            <person name="Glockner G."/>
            <person name="Hulsmann N."/>
            <person name="Schleicher M."/>
            <person name="Noegel A.A."/>
            <person name="Eichinger L."/>
            <person name="Gallinger C."/>
            <person name="Pawlowski J."/>
            <person name="Sierra R."/>
            <person name="Euteneuer U."/>
            <person name="Pillet L."/>
            <person name="Moustafa A."/>
            <person name="Platzer M."/>
            <person name="Groth M."/>
            <person name="Szafranski K."/>
            <person name="Schliwa M."/>
        </authorList>
    </citation>
    <scope>NUCLEOTIDE SEQUENCE [LARGE SCALE GENOMIC DNA]</scope>
</reference>
<feature type="compositionally biased region" description="Basic and acidic residues" evidence="1">
    <location>
        <begin position="57"/>
        <end position="113"/>
    </location>
</feature>
<evidence type="ECO:0000256" key="2">
    <source>
        <dbReference type="SAM" id="Phobius"/>
    </source>
</evidence>
<protein>
    <submittedName>
        <fullName evidence="3">Uncharacterized protein</fullName>
    </submittedName>
</protein>
<name>X6LRK0_RETFI</name>
<dbReference type="AlphaFoldDB" id="X6LRK0"/>
<evidence type="ECO:0000256" key="1">
    <source>
        <dbReference type="SAM" id="MobiDB-lite"/>
    </source>
</evidence>
<evidence type="ECO:0000313" key="3">
    <source>
        <dbReference type="EMBL" id="ETO04498.1"/>
    </source>
</evidence>
<accession>X6LRK0</accession>
<keyword evidence="2" id="KW-1133">Transmembrane helix</keyword>
<comment type="caution">
    <text evidence="3">The sequence shown here is derived from an EMBL/GenBank/DDBJ whole genome shotgun (WGS) entry which is preliminary data.</text>
</comment>
<organism evidence="3 4">
    <name type="scientific">Reticulomyxa filosa</name>
    <dbReference type="NCBI Taxonomy" id="46433"/>
    <lineage>
        <taxon>Eukaryota</taxon>
        <taxon>Sar</taxon>
        <taxon>Rhizaria</taxon>
        <taxon>Retaria</taxon>
        <taxon>Foraminifera</taxon>
        <taxon>Monothalamids</taxon>
        <taxon>Reticulomyxidae</taxon>
        <taxon>Reticulomyxa</taxon>
    </lineage>
</organism>
<dbReference type="EMBL" id="ASPP01029280">
    <property type="protein sequence ID" value="ETO04498.1"/>
    <property type="molecule type" value="Genomic_DNA"/>
</dbReference>
<sequence>MMAIPEAMSDDMREQFKRNQDRLEKLYEARSEQFRIAAERVHQAQKHNQMKNLLGGGEKKDKYIQLNPDDEKKADNAEKKEKDSGKKENKTEKKEEEKKEVKEENKTEKKDNTDNQINTAESNEPVDKNESDIGVVKSEERKKINLFFLCKDSTIRGIVVCIFLLTHKTIEILMLFFLDKVFFVFFFAFSTFWDCHQRVLDADHI</sequence>
<keyword evidence="2" id="KW-0812">Transmembrane</keyword>
<evidence type="ECO:0000313" key="4">
    <source>
        <dbReference type="Proteomes" id="UP000023152"/>
    </source>
</evidence>
<gene>
    <name evidence="3" type="ORF">RFI_32897</name>
</gene>
<feature type="region of interest" description="Disordered" evidence="1">
    <location>
        <begin position="38"/>
        <end position="133"/>
    </location>
</feature>
<keyword evidence="4" id="KW-1185">Reference proteome</keyword>
<feature type="transmembrane region" description="Helical" evidence="2">
    <location>
        <begin position="172"/>
        <end position="193"/>
    </location>
</feature>
<keyword evidence="2" id="KW-0472">Membrane</keyword>
<proteinExistence type="predicted"/>